<dbReference type="Gene3D" id="3.10.20.90">
    <property type="entry name" value="Phosphatidylinositol 3-kinase Catalytic Subunit, Chain A, domain 1"/>
    <property type="match status" value="1"/>
</dbReference>
<keyword evidence="4" id="KW-1185">Reference proteome</keyword>
<feature type="compositionally biased region" description="Polar residues" evidence="1">
    <location>
        <begin position="113"/>
        <end position="128"/>
    </location>
</feature>
<dbReference type="GO" id="GO:0043130">
    <property type="term" value="F:ubiquitin binding"/>
    <property type="evidence" value="ECO:0007669"/>
    <property type="project" value="TreeGrafter"/>
</dbReference>
<evidence type="ECO:0000256" key="1">
    <source>
        <dbReference type="SAM" id="MobiDB-lite"/>
    </source>
</evidence>
<dbReference type="SUPFAM" id="SSF54236">
    <property type="entry name" value="Ubiquitin-like"/>
    <property type="match status" value="1"/>
</dbReference>
<dbReference type="PANTHER" id="PTHR23322:SF6">
    <property type="entry name" value="UBX DOMAIN-CONTAINING PROTEIN 7"/>
    <property type="match status" value="1"/>
</dbReference>
<feature type="domain" description="UBX" evidence="2">
    <location>
        <begin position="160"/>
        <end position="236"/>
    </location>
</feature>
<dbReference type="GO" id="GO:0043161">
    <property type="term" value="P:proteasome-mediated ubiquitin-dependent protein catabolic process"/>
    <property type="evidence" value="ECO:0007669"/>
    <property type="project" value="TreeGrafter"/>
</dbReference>
<feature type="region of interest" description="Disordered" evidence="1">
    <location>
        <begin position="60"/>
        <end position="79"/>
    </location>
</feature>
<proteinExistence type="predicted"/>
<dbReference type="InterPro" id="IPR036249">
    <property type="entry name" value="Thioredoxin-like_sf"/>
</dbReference>
<dbReference type="InterPro" id="IPR050730">
    <property type="entry name" value="UBX_domain-protein"/>
</dbReference>
<evidence type="ECO:0000313" key="3">
    <source>
        <dbReference type="EMBL" id="KAJ1952184.1"/>
    </source>
</evidence>
<keyword evidence="3" id="KW-0560">Oxidoreductase</keyword>
<dbReference type="GO" id="GO:0141152">
    <property type="term" value="F:glycerol-3-phosphate dehydrogenase (NAD+) activity"/>
    <property type="evidence" value="ECO:0007669"/>
    <property type="project" value="UniProtKB-EC"/>
</dbReference>
<reference evidence="3" key="1">
    <citation type="submission" date="2022-07" db="EMBL/GenBank/DDBJ databases">
        <title>Phylogenomic reconstructions and comparative analyses of Kickxellomycotina fungi.</title>
        <authorList>
            <person name="Reynolds N.K."/>
            <person name="Stajich J.E."/>
            <person name="Barry K."/>
            <person name="Grigoriev I.V."/>
            <person name="Crous P."/>
            <person name="Smith M.E."/>
        </authorList>
    </citation>
    <scope>NUCLEOTIDE SEQUENCE</scope>
    <source>
        <strain evidence="3">RSA 1196</strain>
    </source>
</reference>
<dbReference type="PANTHER" id="PTHR23322">
    <property type="entry name" value="FAS-ASSOCIATED PROTEIN"/>
    <property type="match status" value="1"/>
</dbReference>
<sequence>MDGTRYTAFYPVQRYPHIAIIDPRTGERVKVWDKVLSPADFLQEITDFLDSSTWLQQTSVESKRQRLPESPVNISGMTEEEQIDATIRASLAENQTSTIATPATKPDVRASPGPSTKLETTVEPSSPALSDDEQDDDQMNQLEAKYHSIPADEGTEPPASTPETTRIQFRLPDGSRVVRRFAKQALVKDLVAFIKARVPSAKEDVVNVLYHRENLLDKIHLTIAEAGLQNASITVDA</sequence>
<name>A0A9W8AGZ8_9FUNG</name>
<organism evidence="3 4">
    <name type="scientific">Dispira parvispora</name>
    <dbReference type="NCBI Taxonomy" id="1520584"/>
    <lineage>
        <taxon>Eukaryota</taxon>
        <taxon>Fungi</taxon>
        <taxon>Fungi incertae sedis</taxon>
        <taxon>Zoopagomycota</taxon>
        <taxon>Kickxellomycotina</taxon>
        <taxon>Dimargaritomycetes</taxon>
        <taxon>Dimargaritales</taxon>
        <taxon>Dimargaritaceae</taxon>
        <taxon>Dispira</taxon>
    </lineage>
</organism>
<dbReference type="PROSITE" id="PS50033">
    <property type="entry name" value="UBX"/>
    <property type="match status" value="1"/>
</dbReference>
<accession>A0A9W8AGZ8</accession>
<dbReference type="InterPro" id="IPR001012">
    <property type="entry name" value="UBX_dom"/>
</dbReference>
<dbReference type="AlphaFoldDB" id="A0A9W8AGZ8"/>
<dbReference type="Gene3D" id="3.40.30.10">
    <property type="entry name" value="Glutaredoxin"/>
    <property type="match status" value="1"/>
</dbReference>
<dbReference type="Proteomes" id="UP001150925">
    <property type="component" value="Unassembled WGS sequence"/>
</dbReference>
<dbReference type="Pfam" id="PF00789">
    <property type="entry name" value="UBX"/>
    <property type="match status" value="1"/>
</dbReference>
<dbReference type="EC" id="1.1.1.8" evidence="3"/>
<dbReference type="InterPro" id="IPR029071">
    <property type="entry name" value="Ubiquitin-like_domsf"/>
</dbReference>
<dbReference type="SUPFAM" id="SSF52833">
    <property type="entry name" value="Thioredoxin-like"/>
    <property type="match status" value="1"/>
</dbReference>
<dbReference type="EMBL" id="JANBPY010003286">
    <property type="protein sequence ID" value="KAJ1952184.1"/>
    <property type="molecule type" value="Genomic_DNA"/>
</dbReference>
<protein>
    <submittedName>
        <fullName evidence="3">UBX domain protein Ubx2</fullName>
        <ecNumber evidence="3">1.1.1.8</ecNumber>
    </submittedName>
</protein>
<dbReference type="GO" id="GO:0005634">
    <property type="term" value="C:nucleus"/>
    <property type="evidence" value="ECO:0007669"/>
    <property type="project" value="TreeGrafter"/>
</dbReference>
<comment type="caution">
    <text evidence="3">The sequence shown here is derived from an EMBL/GenBank/DDBJ whole genome shotgun (WGS) entry which is preliminary data.</text>
</comment>
<dbReference type="SMART" id="SM00166">
    <property type="entry name" value="UBX"/>
    <property type="match status" value="1"/>
</dbReference>
<feature type="region of interest" description="Disordered" evidence="1">
    <location>
        <begin position="94"/>
        <end position="136"/>
    </location>
</feature>
<gene>
    <name evidence="3" type="primary">ubx2_1</name>
    <name evidence="3" type="ORF">IWQ62_006282</name>
</gene>
<evidence type="ECO:0000259" key="2">
    <source>
        <dbReference type="PROSITE" id="PS50033"/>
    </source>
</evidence>
<evidence type="ECO:0000313" key="4">
    <source>
        <dbReference type="Proteomes" id="UP001150925"/>
    </source>
</evidence>
<dbReference type="OrthoDB" id="270602at2759"/>